<dbReference type="AlphaFoldDB" id="A0A2W5UQ23"/>
<dbReference type="Proteomes" id="UP000249432">
    <property type="component" value="Unassembled WGS sequence"/>
</dbReference>
<dbReference type="Gene3D" id="3.40.50.1820">
    <property type="entry name" value="alpha/beta hydrolase"/>
    <property type="match status" value="1"/>
</dbReference>
<feature type="signal peptide" evidence="1">
    <location>
        <begin position="1"/>
        <end position="31"/>
    </location>
</feature>
<reference evidence="2 3" key="1">
    <citation type="submission" date="2017-08" db="EMBL/GenBank/DDBJ databases">
        <title>Infants hospitalized years apart are colonized by the same room-sourced microbial strains.</title>
        <authorList>
            <person name="Brooks B."/>
            <person name="Olm M.R."/>
            <person name="Firek B.A."/>
            <person name="Baker R."/>
            <person name="Thomas B.C."/>
            <person name="Morowitz M.J."/>
            <person name="Banfield J.F."/>
        </authorList>
    </citation>
    <scope>NUCLEOTIDE SEQUENCE [LARGE SCALE GENOMIC DNA]</scope>
    <source>
        <strain evidence="2">S2_003_000_R1_3</strain>
    </source>
</reference>
<dbReference type="InterPro" id="IPR050583">
    <property type="entry name" value="Mycobacterial_A85_antigen"/>
</dbReference>
<name>A0A2W5UQ23_9CORY</name>
<evidence type="ECO:0000256" key="1">
    <source>
        <dbReference type="SAM" id="SignalP"/>
    </source>
</evidence>
<feature type="chain" id="PRO_5038906609" evidence="1">
    <location>
        <begin position="32"/>
        <end position="333"/>
    </location>
</feature>
<evidence type="ECO:0000313" key="2">
    <source>
        <dbReference type="EMBL" id="PZR05324.1"/>
    </source>
</evidence>
<dbReference type="InterPro" id="IPR000801">
    <property type="entry name" value="Esterase-like"/>
</dbReference>
<dbReference type="InterPro" id="IPR029058">
    <property type="entry name" value="AB_hydrolase_fold"/>
</dbReference>
<proteinExistence type="predicted"/>
<dbReference type="GO" id="GO:0016747">
    <property type="term" value="F:acyltransferase activity, transferring groups other than amino-acyl groups"/>
    <property type="evidence" value="ECO:0007669"/>
    <property type="project" value="TreeGrafter"/>
</dbReference>
<comment type="caution">
    <text evidence="2">The sequence shown here is derived from an EMBL/GenBank/DDBJ whole genome shotgun (WGS) entry which is preliminary data.</text>
</comment>
<dbReference type="RefSeq" id="WP_303734632.1">
    <property type="nucleotide sequence ID" value="NZ_CAKZHK010000008.1"/>
</dbReference>
<accession>A0A2W5UQ23</accession>
<dbReference type="SUPFAM" id="SSF53474">
    <property type="entry name" value="alpha/beta-Hydrolases"/>
    <property type="match status" value="1"/>
</dbReference>
<gene>
    <name evidence="2" type="ORF">DI525_04720</name>
</gene>
<evidence type="ECO:0000313" key="3">
    <source>
        <dbReference type="Proteomes" id="UP000249432"/>
    </source>
</evidence>
<sequence length="333" mass="35479">MLPTRLVRSTRRRLYGAVLAASMVCVPALQAPQSLPRASAAPAGQACAPFANAAVKCPVHSAAMNRDISVVIRPSHTANNPRVVQFLGGMGIKNDTNEWLTDGHALEHLDSADATLVFPAGESASLYTDWDHPTADGRVFKYKTFLSEELPAYLATNFGVPGGGAGHTLATGISAGAWGAMSLAAQRPDFYRSVLAMSGFYDSRMPDQWLTTDLQPLLTEGVNTVPWFNLANRRAANPSENLQNLTMPIIVTSASGVINPLADYGDNLVGAVTEGIPMEAGATVQTAEFVAQARAAGVNIDYRLDPIGVHGWDTWSRMAWDQGVMNQALSNIG</sequence>
<dbReference type="PANTHER" id="PTHR48098">
    <property type="entry name" value="ENTEROCHELIN ESTERASE-RELATED"/>
    <property type="match status" value="1"/>
</dbReference>
<dbReference type="PANTHER" id="PTHR48098:SF1">
    <property type="entry name" value="DIACYLGLYCEROL ACYLTRANSFERASE_MYCOLYLTRANSFERASE AG85A"/>
    <property type="match status" value="1"/>
</dbReference>
<protein>
    <submittedName>
        <fullName evidence="2">Trehalose corynomycolyl transferase</fullName>
    </submittedName>
</protein>
<dbReference type="EMBL" id="QFRA01000007">
    <property type="protein sequence ID" value="PZR05324.1"/>
    <property type="molecule type" value="Genomic_DNA"/>
</dbReference>
<organism evidence="2 3">
    <name type="scientific">Corynebacterium kroppenstedtii</name>
    <dbReference type="NCBI Taxonomy" id="161879"/>
    <lineage>
        <taxon>Bacteria</taxon>
        <taxon>Bacillati</taxon>
        <taxon>Actinomycetota</taxon>
        <taxon>Actinomycetes</taxon>
        <taxon>Mycobacteriales</taxon>
        <taxon>Corynebacteriaceae</taxon>
        <taxon>Corynebacterium</taxon>
    </lineage>
</organism>
<keyword evidence="1" id="KW-0732">Signal</keyword>
<dbReference type="Pfam" id="PF00756">
    <property type="entry name" value="Esterase"/>
    <property type="match status" value="1"/>
</dbReference>
<keyword evidence="2" id="KW-0808">Transferase</keyword>